<dbReference type="GO" id="GO:0008285">
    <property type="term" value="P:negative regulation of cell population proliferation"/>
    <property type="evidence" value="ECO:0007669"/>
    <property type="project" value="InterPro"/>
</dbReference>
<keyword evidence="2" id="KW-1133">Transmembrane helix</keyword>
<dbReference type="InterPro" id="IPR033331">
    <property type="entry name" value="TMEM127"/>
</dbReference>
<dbReference type="OMA" id="YCINSQT"/>
<feature type="region of interest" description="Disordered" evidence="1">
    <location>
        <begin position="290"/>
        <end position="311"/>
    </location>
</feature>
<dbReference type="KEGG" id="aplc:110973900"/>
<dbReference type="CTD" id="55654"/>
<dbReference type="GO" id="GO:0032007">
    <property type="term" value="P:negative regulation of TOR signaling"/>
    <property type="evidence" value="ECO:0007669"/>
    <property type="project" value="InterPro"/>
</dbReference>
<organism evidence="4 5">
    <name type="scientific">Acanthaster planci</name>
    <name type="common">Crown-of-thorns starfish</name>
    <dbReference type="NCBI Taxonomy" id="133434"/>
    <lineage>
        <taxon>Eukaryota</taxon>
        <taxon>Metazoa</taxon>
        <taxon>Echinodermata</taxon>
        <taxon>Eleutherozoa</taxon>
        <taxon>Asterozoa</taxon>
        <taxon>Asteroidea</taxon>
        <taxon>Valvatacea</taxon>
        <taxon>Valvatida</taxon>
        <taxon>Acanthasteridae</taxon>
        <taxon>Acanthaster</taxon>
    </lineage>
</organism>
<dbReference type="RefSeq" id="XP_022080803.1">
    <property type="nucleotide sequence ID" value="XM_022225111.1"/>
</dbReference>
<dbReference type="Pfam" id="PF20517">
    <property type="entry name" value="TMEM127"/>
    <property type="match status" value="1"/>
</dbReference>
<feature type="domain" description="Transmembrane protein 127 transmembrane region" evidence="3">
    <location>
        <begin position="150"/>
        <end position="262"/>
    </location>
</feature>
<evidence type="ECO:0000313" key="4">
    <source>
        <dbReference type="Proteomes" id="UP000694845"/>
    </source>
</evidence>
<accession>A0A8B7XJ28</accession>
<dbReference type="GeneID" id="110973900"/>
<proteinExistence type="predicted"/>
<feature type="region of interest" description="Disordered" evidence="1">
    <location>
        <begin position="1"/>
        <end position="86"/>
    </location>
</feature>
<reference evidence="5" key="1">
    <citation type="submission" date="2025-08" db="UniProtKB">
        <authorList>
            <consortium name="RefSeq"/>
        </authorList>
    </citation>
    <scope>IDENTIFICATION</scope>
</reference>
<dbReference type="Proteomes" id="UP000694845">
    <property type="component" value="Unplaced"/>
</dbReference>
<evidence type="ECO:0000256" key="1">
    <source>
        <dbReference type="SAM" id="MobiDB-lite"/>
    </source>
</evidence>
<evidence type="ECO:0000256" key="2">
    <source>
        <dbReference type="SAM" id="Phobius"/>
    </source>
</evidence>
<evidence type="ECO:0000313" key="5">
    <source>
        <dbReference type="RefSeq" id="XP_022080803.1"/>
    </source>
</evidence>
<keyword evidence="4" id="KW-1185">Reference proteome</keyword>
<feature type="compositionally biased region" description="Polar residues" evidence="1">
    <location>
        <begin position="1"/>
        <end position="11"/>
    </location>
</feature>
<dbReference type="InterPro" id="IPR046795">
    <property type="entry name" value="TMEM127_TM"/>
</dbReference>
<feature type="transmembrane region" description="Helical" evidence="2">
    <location>
        <begin position="158"/>
        <end position="179"/>
    </location>
</feature>
<dbReference type="AlphaFoldDB" id="A0A8B7XJ28"/>
<sequence length="311" mass="34059">MQPLSSAEPTESSSSTPSASGNSSTNTNTVTSSSSNSNGNTNSSSHRHSSGSGSRSRSSSSRRHRSRSHGHHHRHRSRRRRHNPKRAERNLVAAILGMVVIAVLISSLAEKKWFYLHGGQCSSLNKKNEDLGAYQFLTPGIETDPGYKYCFNFQVVSIMRSVIAFIFLAITASLFAFFLDTLGPMQPSLKVIRRHAVGNIVTVLLCLMMCGFCHWSASLMEDVLNQHKLAEGSKVVVAFGIGYYLIVASGALSVIIAATNLLRPYSSYDETPRERLIEDWDQLLEAELANSSNGPPLINPANLPEPPPYTP</sequence>
<dbReference type="PANTHER" id="PTHR28358:SF1">
    <property type="entry name" value="TRANSMEMBRANE PROTEIN 127"/>
    <property type="match status" value="1"/>
</dbReference>
<gene>
    <name evidence="5" type="primary">LOC110973900</name>
</gene>
<feature type="compositionally biased region" description="Basic residues" evidence="1">
    <location>
        <begin position="60"/>
        <end position="84"/>
    </location>
</feature>
<name>A0A8B7XJ28_ACAPL</name>
<protein>
    <submittedName>
        <fullName evidence="5">Transmembrane protein 127-like</fullName>
    </submittedName>
</protein>
<feature type="compositionally biased region" description="Low complexity" evidence="1">
    <location>
        <begin position="12"/>
        <end position="59"/>
    </location>
</feature>
<keyword evidence="2" id="KW-0812">Transmembrane</keyword>
<evidence type="ECO:0000259" key="3">
    <source>
        <dbReference type="Pfam" id="PF20517"/>
    </source>
</evidence>
<keyword evidence="2" id="KW-0472">Membrane</keyword>
<feature type="transmembrane region" description="Helical" evidence="2">
    <location>
        <begin position="90"/>
        <end position="109"/>
    </location>
</feature>
<feature type="transmembrane region" description="Helical" evidence="2">
    <location>
        <begin position="200"/>
        <end position="217"/>
    </location>
</feature>
<feature type="transmembrane region" description="Helical" evidence="2">
    <location>
        <begin position="237"/>
        <end position="258"/>
    </location>
</feature>
<dbReference type="GO" id="GO:0016020">
    <property type="term" value="C:membrane"/>
    <property type="evidence" value="ECO:0007669"/>
    <property type="project" value="TreeGrafter"/>
</dbReference>
<dbReference type="OrthoDB" id="10030622at2759"/>
<dbReference type="PANTHER" id="PTHR28358">
    <property type="entry name" value="TRANSMEMBRANE PROTEIN 127"/>
    <property type="match status" value="1"/>
</dbReference>